<dbReference type="InterPro" id="IPR011598">
    <property type="entry name" value="bHLH_dom"/>
</dbReference>
<dbReference type="CDD" id="cd18915">
    <property type="entry name" value="bHLH_AtLHW_like"/>
    <property type="match status" value="1"/>
</dbReference>
<feature type="domain" description="BHLH" evidence="6">
    <location>
        <begin position="718"/>
        <end position="767"/>
    </location>
</feature>
<proteinExistence type="predicted"/>
<evidence type="ECO:0000313" key="7">
    <source>
        <dbReference type="EMBL" id="THG02862.1"/>
    </source>
</evidence>
<reference evidence="7 8" key="1">
    <citation type="journal article" date="2018" name="Proc. Natl. Acad. Sci. U.S.A.">
        <title>Draft genome sequence of Camellia sinensis var. sinensis provides insights into the evolution of the tea genome and tea quality.</title>
        <authorList>
            <person name="Wei C."/>
            <person name="Yang H."/>
            <person name="Wang S."/>
            <person name="Zhao J."/>
            <person name="Liu C."/>
            <person name="Gao L."/>
            <person name="Xia E."/>
            <person name="Lu Y."/>
            <person name="Tai Y."/>
            <person name="She G."/>
            <person name="Sun J."/>
            <person name="Cao H."/>
            <person name="Tong W."/>
            <person name="Gao Q."/>
            <person name="Li Y."/>
            <person name="Deng W."/>
            <person name="Jiang X."/>
            <person name="Wang W."/>
            <person name="Chen Q."/>
            <person name="Zhang S."/>
            <person name="Li H."/>
            <person name="Wu J."/>
            <person name="Wang P."/>
            <person name="Li P."/>
            <person name="Shi C."/>
            <person name="Zheng F."/>
            <person name="Jian J."/>
            <person name="Huang B."/>
            <person name="Shan D."/>
            <person name="Shi M."/>
            <person name="Fang C."/>
            <person name="Yue Y."/>
            <person name="Li F."/>
            <person name="Li D."/>
            <person name="Wei S."/>
            <person name="Han B."/>
            <person name="Jiang C."/>
            <person name="Yin Y."/>
            <person name="Xia T."/>
            <person name="Zhang Z."/>
            <person name="Bennetzen J.L."/>
            <person name="Zhao S."/>
            <person name="Wan X."/>
        </authorList>
    </citation>
    <scope>NUCLEOTIDE SEQUENCE [LARGE SCALE GENOMIC DNA]</scope>
    <source>
        <strain evidence="8">cv. Shuchazao</strain>
        <tissue evidence="7">Leaf</tissue>
    </source>
</reference>
<keyword evidence="3" id="KW-0804">Transcription</keyword>
<accession>A0A4S4DJ38</accession>
<keyword evidence="8" id="KW-1185">Reference proteome</keyword>
<evidence type="ECO:0000256" key="3">
    <source>
        <dbReference type="ARBA" id="ARBA00023163"/>
    </source>
</evidence>
<dbReference type="Proteomes" id="UP000306102">
    <property type="component" value="Unassembled WGS sequence"/>
</dbReference>
<name>A0A4S4DJ38_CAMSN</name>
<evidence type="ECO:0000256" key="5">
    <source>
        <dbReference type="SAM" id="MobiDB-lite"/>
    </source>
</evidence>
<gene>
    <name evidence="7" type="ORF">TEA_011921</name>
</gene>
<dbReference type="PROSITE" id="PS50888">
    <property type="entry name" value="BHLH"/>
    <property type="match status" value="1"/>
</dbReference>
<feature type="region of interest" description="Disordered" evidence="5">
    <location>
        <begin position="494"/>
        <end position="520"/>
    </location>
</feature>
<dbReference type="Pfam" id="PF14215">
    <property type="entry name" value="bHLH-MYC_N"/>
    <property type="match status" value="1"/>
</dbReference>
<dbReference type="PANTHER" id="PTHR46196:SF4">
    <property type="entry name" value="TRANSCRIPTION FACTOR LHW"/>
    <property type="match status" value="1"/>
</dbReference>
<dbReference type="GO" id="GO:0005634">
    <property type="term" value="C:nucleus"/>
    <property type="evidence" value="ECO:0007669"/>
    <property type="project" value="UniProtKB-SubCell"/>
</dbReference>
<feature type="region of interest" description="Disordered" evidence="5">
    <location>
        <begin position="358"/>
        <end position="387"/>
    </location>
</feature>
<organism evidence="7 8">
    <name type="scientific">Camellia sinensis var. sinensis</name>
    <name type="common">China tea</name>
    <dbReference type="NCBI Taxonomy" id="542762"/>
    <lineage>
        <taxon>Eukaryota</taxon>
        <taxon>Viridiplantae</taxon>
        <taxon>Streptophyta</taxon>
        <taxon>Embryophyta</taxon>
        <taxon>Tracheophyta</taxon>
        <taxon>Spermatophyta</taxon>
        <taxon>Magnoliopsida</taxon>
        <taxon>eudicotyledons</taxon>
        <taxon>Gunneridae</taxon>
        <taxon>Pentapetalae</taxon>
        <taxon>asterids</taxon>
        <taxon>Ericales</taxon>
        <taxon>Theaceae</taxon>
        <taxon>Camellia</taxon>
    </lineage>
</organism>
<keyword evidence="2" id="KW-0805">Transcription regulation</keyword>
<feature type="compositionally biased region" description="Basic and acidic residues" evidence="5">
    <location>
        <begin position="719"/>
        <end position="732"/>
    </location>
</feature>
<dbReference type="GO" id="GO:0003700">
    <property type="term" value="F:DNA-binding transcription factor activity"/>
    <property type="evidence" value="ECO:0007669"/>
    <property type="project" value="InterPro"/>
</dbReference>
<evidence type="ECO:0000256" key="2">
    <source>
        <dbReference type="ARBA" id="ARBA00023015"/>
    </source>
</evidence>
<evidence type="ECO:0000259" key="6">
    <source>
        <dbReference type="PROSITE" id="PS50888"/>
    </source>
</evidence>
<dbReference type="GO" id="GO:0046983">
    <property type="term" value="F:protein dimerization activity"/>
    <property type="evidence" value="ECO:0007669"/>
    <property type="project" value="InterPro"/>
</dbReference>
<dbReference type="EMBL" id="SDRB02011101">
    <property type="protein sequence ID" value="THG02862.1"/>
    <property type="molecule type" value="Genomic_DNA"/>
</dbReference>
<feature type="region of interest" description="Disordered" evidence="5">
    <location>
        <begin position="689"/>
        <end position="732"/>
    </location>
</feature>
<comment type="caution">
    <text evidence="7">The sequence shown here is derived from an EMBL/GenBank/DDBJ whole genome shotgun (WGS) entry which is preliminary data.</text>
</comment>
<comment type="subcellular location">
    <subcellularLocation>
        <location evidence="1">Nucleus</location>
    </subcellularLocation>
</comment>
<evidence type="ECO:0000256" key="4">
    <source>
        <dbReference type="ARBA" id="ARBA00023242"/>
    </source>
</evidence>
<feature type="compositionally biased region" description="Polar residues" evidence="5">
    <location>
        <begin position="358"/>
        <end position="369"/>
    </location>
</feature>
<dbReference type="PANTHER" id="PTHR46196">
    <property type="entry name" value="TRANSCRIPTION FACTOR BHLH155-LIKE ISOFORM X1-RELATED"/>
    <property type="match status" value="1"/>
</dbReference>
<dbReference type="Pfam" id="PF23176">
    <property type="entry name" value="bHLH_LHW"/>
    <property type="match status" value="1"/>
</dbReference>
<feature type="compositionally biased region" description="Polar residues" evidence="5">
    <location>
        <begin position="375"/>
        <end position="387"/>
    </location>
</feature>
<evidence type="ECO:0000313" key="8">
    <source>
        <dbReference type="Proteomes" id="UP000306102"/>
    </source>
</evidence>
<protein>
    <recommendedName>
        <fullName evidence="6">BHLH domain-containing protein</fullName>
    </recommendedName>
</protein>
<evidence type="ECO:0000256" key="1">
    <source>
        <dbReference type="ARBA" id="ARBA00004123"/>
    </source>
</evidence>
<dbReference type="AlphaFoldDB" id="A0A4S4DJ38"/>
<keyword evidence="4" id="KW-0539">Nucleus</keyword>
<sequence length="999" mass="110217">MGYLLKEVLKTLCGVNQWSYAVFWKIGRQNPKLLIWEECYYESIPCSSLLCIPGIDSSELAFEDWEACWVSAELRTPQVGVQAEDKVSSLINKMMMGNRVNVVGEGLVGRAAFTGNHLWIHSHNYDGETHPPEVQNEVRQQFSSGMKTVAVIPVLPQGVVQLGSSLAISENMAIVNDVKSLILQLGCVPGALLSDDYTSKEPVPMIGVPLYPGKSVSTDPPGSYEVKDYVPFFADSCNQQRISSQAMELVGQPSHSLIRQIEDDLHGASTFQIPKQAQNVIKSGNSICQLENGTGAEVIPSYPELWLNRQASLNNRKSGFDEQSYIGSSSANYGNLKNMEEQILSDVLREHVNNNLSTSNGFITSQPRSNGRGLSCSSQLHNGSTSHPRSILNLCSLPAADRSATHDDSWTHLMGSGLKSSKAKVSTSDLSDHLISNHLLSGSSDLRHHPKDDKCSQIEVGQRKERIENDLFQALNTQLAHLDEHMNFSESISGFGHNSQKHDYGNQHPSSENAKYKDECVQPSSGDDLFDILGVDFKNKLFHESWNNLLNDGSDTNTRTLGKNNYSSSNLQDADSNLYSVNGGNSDSGIFSLTGSDNLLDAVVNKVHTAGKQSLDDSVSCRTKLTKISSSSVPNASLSCGRVSVSDKKQGDLLGFPKSLAKLGAVELCSFKSESSSIYGSQISSWVEQGQSKKHNSSASTGYSKRPEEVGKSNRKRLKPGENPRPRPKDRQMIQDRMKELREIVPNGAKCSIDALLERTIKHMLFLQSVTKHADKLKQTGESKIINKDGGLLLKDNFEGGRTWAYEVGSQSMVSPIIVEDLNSPRQMLVEMLCEERGLFLEIADIIRGLGLTILKGVMETRNDKIWARFTVEANRDVTRMEIFISLVHLLEQTSKNGATSGNGFESDNIVHQPFHQAAAIPATGQTFALQKMLRRVSLQKMLRRELQEDEQVIFLFQSQQFLLTPQLLSTGKFPYSSDDTDYVGTADVLDPYSIGYSC</sequence>
<dbReference type="STRING" id="542762.A0A4S4DJ38"/>
<dbReference type="InterPro" id="IPR043561">
    <property type="entry name" value="LHW-like"/>
</dbReference>
<dbReference type="InterPro" id="IPR025610">
    <property type="entry name" value="MYC/MYB_N"/>
</dbReference>